<evidence type="ECO:0000256" key="1">
    <source>
        <dbReference type="ARBA" id="ARBA00023015"/>
    </source>
</evidence>
<dbReference type="PANTHER" id="PTHR47506:SF1">
    <property type="entry name" value="HTH-TYPE TRANSCRIPTIONAL REGULATOR YJDC"/>
    <property type="match status" value="1"/>
</dbReference>
<dbReference type="Proteomes" id="UP000749040">
    <property type="component" value="Unassembled WGS sequence"/>
</dbReference>
<reference evidence="6 7" key="1">
    <citation type="submission" date="2021-01" db="EMBL/GenBank/DDBJ databases">
        <title>Streptomyces acididurans sp. nov., isolated from a peat swamp forest soil.</title>
        <authorList>
            <person name="Chantavorakit T."/>
            <person name="Duangmal K."/>
        </authorList>
    </citation>
    <scope>NUCLEOTIDE SEQUENCE [LARGE SCALE GENOMIC DNA]</scope>
    <source>
        <strain evidence="6 7">KK5PA1</strain>
    </source>
</reference>
<gene>
    <name evidence="6" type="ORF">ITX44_01125</name>
</gene>
<feature type="domain" description="HTH tetR-type" evidence="5">
    <location>
        <begin position="13"/>
        <end position="73"/>
    </location>
</feature>
<name>A0ABS2TII5_9ACTN</name>
<keyword evidence="7" id="KW-1185">Reference proteome</keyword>
<feature type="DNA-binding region" description="H-T-H motif" evidence="4">
    <location>
        <begin position="36"/>
        <end position="55"/>
    </location>
</feature>
<evidence type="ECO:0000256" key="2">
    <source>
        <dbReference type="ARBA" id="ARBA00023125"/>
    </source>
</evidence>
<dbReference type="EMBL" id="JADKYB010000001">
    <property type="protein sequence ID" value="MBM9503151.1"/>
    <property type="molecule type" value="Genomic_DNA"/>
</dbReference>
<evidence type="ECO:0000313" key="7">
    <source>
        <dbReference type="Proteomes" id="UP000749040"/>
    </source>
</evidence>
<dbReference type="Gene3D" id="1.10.10.60">
    <property type="entry name" value="Homeodomain-like"/>
    <property type="match status" value="1"/>
</dbReference>
<sequence length="202" mass="22054">MPTPRRPRGRPRSFDRDAALDAAIRLFWTNGYEATSISDLTVALGIGSPSLYAAFGDKRALFNEAVEVYADRYGGYITHALGQEPTAKQAITRVLREAAYEHTLPGRPRGCMLLCAAETAGSAEVAGLLRQHRERHIVAFQQRIQADVDAHVLPPETDAAALAHYTEATLQGMSQSARDGTSRQLLEQVAVLAVQGWPREVS</sequence>
<keyword evidence="3" id="KW-0804">Transcription</keyword>
<dbReference type="PROSITE" id="PS01081">
    <property type="entry name" value="HTH_TETR_1"/>
    <property type="match status" value="1"/>
</dbReference>
<keyword evidence="2 4" id="KW-0238">DNA-binding</keyword>
<organism evidence="6 7">
    <name type="scientific">Actinacidiphila acididurans</name>
    <dbReference type="NCBI Taxonomy" id="2784346"/>
    <lineage>
        <taxon>Bacteria</taxon>
        <taxon>Bacillati</taxon>
        <taxon>Actinomycetota</taxon>
        <taxon>Actinomycetes</taxon>
        <taxon>Kitasatosporales</taxon>
        <taxon>Streptomycetaceae</taxon>
        <taxon>Actinacidiphila</taxon>
    </lineage>
</organism>
<dbReference type="Gene3D" id="1.10.357.10">
    <property type="entry name" value="Tetracycline Repressor, domain 2"/>
    <property type="match status" value="1"/>
</dbReference>
<dbReference type="PROSITE" id="PS50977">
    <property type="entry name" value="HTH_TETR_2"/>
    <property type="match status" value="1"/>
</dbReference>
<proteinExistence type="predicted"/>
<dbReference type="InterPro" id="IPR009057">
    <property type="entry name" value="Homeodomain-like_sf"/>
</dbReference>
<keyword evidence="1" id="KW-0805">Transcription regulation</keyword>
<protein>
    <submittedName>
        <fullName evidence="6">TetR/AcrR family transcriptional regulator</fullName>
    </submittedName>
</protein>
<evidence type="ECO:0000259" key="5">
    <source>
        <dbReference type="PROSITE" id="PS50977"/>
    </source>
</evidence>
<dbReference type="InterPro" id="IPR036271">
    <property type="entry name" value="Tet_transcr_reg_TetR-rel_C_sf"/>
</dbReference>
<dbReference type="PANTHER" id="PTHR47506">
    <property type="entry name" value="TRANSCRIPTIONAL REGULATORY PROTEIN"/>
    <property type="match status" value="1"/>
</dbReference>
<dbReference type="SUPFAM" id="SSF48498">
    <property type="entry name" value="Tetracyclin repressor-like, C-terminal domain"/>
    <property type="match status" value="1"/>
</dbReference>
<dbReference type="InterPro" id="IPR001647">
    <property type="entry name" value="HTH_TetR"/>
</dbReference>
<dbReference type="InterPro" id="IPR023772">
    <property type="entry name" value="DNA-bd_HTH_TetR-type_CS"/>
</dbReference>
<evidence type="ECO:0000313" key="6">
    <source>
        <dbReference type="EMBL" id="MBM9503151.1"/>
    </source>
</evidence>
<accession>A0ABS2TII5</accession>
<evidence type="ECO:0000256" key="4">
    <source>
        <dbReference type="PROSITE-ProRule" id="PRU00335"/>
    </source>
</evidence>
<evidence type="ECO:0000256" key="3">
    <source>
        <dbReference type="ARBA" id="ARBA00023163"/>
    </source>
</evidence>
<dbReference type="RefSeq" id="WP_205355026.1">
    <property type="nucleotide sequence ID" value="NZ_JADKYB010000001.1"/>
</dbReference>
<dbReference type="Pfam" id="PF00440">
    <property type="entry name" value="TetR_N"/>
    <property type="match status" value="1"/>
</dbReference>
<dbReference type="SUPFAM" id="SSF46689">
    <property type="entry name" value="Homeodomain-like"/>
    <property type="match status" value="1"/>
</dbReference>
<comment type="caution">
    <text evidence="6">The sequence shown here is derived from an EMBL/GenBank/DDBJ whole genome shotgun (WGS) entry which is preliminary data.</text>
</comment>